<accession>A0ABP1RFE4</accession>
<dbReference type="PANTHER" id="PTHR43029:SF10">
    <property type="entry name" value="AMMONIUM TRANSPORTER MEP2"/>
    <property type="match status" value="1"/>
</dbReference>
<dbReference type="InterPro" id="IPR029020">
    <property type="entry name" value="Ammonium/urea_transptr"/>
</dbReference>
<proteinExistence type="inferred from homology"/>
<feature type="transmembrane region" description="Helical" evidence="8">
    <location>
        <begin position="44"/>
        <end position="65"/>
    </location>
</feature>
<dbReference type="Pfam" id="PF00909">
    <property type="entry name" value="Ammonium_transp"/>
    <property type="match status" value="1"/>
</dbReference>
<name>A0ABP1RFE4_9HEXA</name>
<keyword evidence="5 8" id="KW-1133">Transmembrane helix</keyword>
<dbReference type="PANTHER" id="PTHR43029">
    <property type="entry name" value="AMMONIUM TRANSPORTER MEP2"/>
    <property type="match status" value="1"/>
</dbReference>
<evidence type="ECO:0000313" key="11">
    <source>
        <dbReference type="Proteomes" id="UP001642540"/>
    </source>
</evidence>
<keyword evidence="4 8" id="KW-0812">Transmembrane</keyword>
<reference evidence="10 11" key="1">
    <citation type="submission" date="2024-08" db="EMBL/GenBank/DDBJ databases">
        <authorList>
            <person name="Cucini C."/>
            <person name="Frati F."/>
        </authorList>
    </citation>
    <scope>NUCLEOTIDE SEQUENCE [LARGE SCALE GENOMIC DNA]</scope>
</reference>
<comment type="caution">
    <text evidence="10">The sequence shown here is derived from an EMBL/GenBank/DDBJ whole genome shotgun (WGS) entry which is preliminary data.</text>
</comment>
<keyword evidence="3" id="KW-0813">Transport</keyword>
<dbReference type="InterPro" id="IPR024041">
    <property type="entry name" value="NH4_transpt_AmtB-like_dom"/>
</dbReference>
<keyword evidence="6 8" id="KW-0472">Membrane</keyword>
<feature type="transmembrane region" description="Helical" evidence="8">
    <location>
        <begin position="77"/>
        <end position="98"/>
    </location>
</feature>
<dbReference type="Gene3D" id="1.10.3430.10">
    <property type="entry name" value="Ammonium transporter AmtB like domains"/>
    <property type="match status" value="1"/>
</dbReference>
<evidence type="ECO:0000256" key="3">
    <source>
        <dbReference type="ARBA" id="ARBA00022448"/>
    </source>
</evidence>
<sequence length="180" mass="18817">MEAASSAAIVSVILEYRNTKQFSPVAFCSGAIIGLVAITPGSGFVGPLASIVFGSSAAIICHLLMQIKYFVAVDDATDVFIVHAVAGLLGNILTGIFAQSEIASLDGTVINGGWVNGNWMQVPYQLAGSFAAMGWSFALSLVILKILDKIPGLKLRVETSSELEGLDKVDLGVTIFPSPI</sequence>
<evidence type="ECO:0000256" key="2">
    <source>
        <dbReference type="ARBA" id="ARBA00005887"/>
    </source>
</evidence>
<gene>
    <name evidence="10" type="ORF">ODALV1_LOCUS21617</name>
</gene>
<dbReference type="EMBL" id="CAXLJM020000072">
    <property type="protein sequence ID" value="CAL8126924.1"/>
    <property type="molecule type" value="Genomic_DNA"/>
</dbReference>
<evidence type="ECO:0000256" key="4">
    <source>
        <dbReference type="ARBA" id="ARBA00022692"/>
    </source>
</evidence>
<evidence type="ECO:0000256" key="1">
    <source>
        <dbReference type="ARBA" id="ARBA00004141"/>
    </source>
</evidence>
<keyword evidence="7" id="KW-0924">Ammonia transport</keyword>
<feature type="transmembrane region" description="Helical" evidence="8">
    <location>
        <begin position="124"/>
        <end position="147"/>
    </location>
</feature>
<evidence type="ECO:0000256" key="6">
    <source>
        <dbReference type="ARBA" id="ARBA00023136"/>
    </source>
</evidence>
<protein>
    <recommendedName>
        <fullName evidence="9">Ammonium transporter AmtB-like domain-containing protein</fullName>
    </recommendedName>
</protein>
<organism evidence="10 11">
    <name type="scientific">Orchesella dallaii</name>
    <dbReference type="NCBI Taxonomy" id="48710"/>
    <lineage>
        <taxon>Eukaryota</taxon>
        <taxon>Metazoa</taxon>
        <taxon>Ecdysozoa</taxon>
        <taxon>Arthropoda</taxon>
        <taxon>Hexapoda</taxon>
        <taxon>Collembola</taxon>
        <taxon>Entomobryomorpha</taxon>
        <taxon>Entomobryoidea</taxon>
        <taxon>Orchesellidae</taxon>
        <taxon>Orchesellinae</taxon>
        <taxon>Orchesella</taxon>
    </lineage>
</organism>
<dbReference type="InterPro" id="IPR001905">
    <property type="entry name" value="Ammonium_transpt"/>
</dbReference>
<evidence type="ECO:0000313" key="10">
    <source>
        <dbReference type="EMBL" id="CAL8126924.1"/>
    </source>
</evidence>
<dbReference type="SUPFAM" id="SSF111352">
    <property type="entry name" value="Ammonium transporter"/>
    <property type="match status" value="1"/>
</dbReference>
<keyword evidence="11" id="KW-1185">Reference proteome</keyword>
<evidence type="ECO:0000256" key="7">
    <source>
        <dbReference type="ARBA" id="ARBA00023177"/>
    </source>
</evidence>
<feature type="transmembrane region" description="Helical" evidence="8">
    <location>
        <begin position="21"/>
        <end position="38"/>
    </location>
</feature>
<feature type="domain" description="Ammonium transporter AmtB-like" evidence="9">
    <location>
        <begin position="3"/>
        <end position="170"/>
    </location>
</feature>
<evidence type="ECO:0000256" key="8">
    <source>
        <dbReference type="SAM" id="Phobius"/>
    </source>
</evidence>
<comment type="subcellular location">
    <subcellularLocation>
        <location evidence="1">Membrane</location>
        <topology evidence="1">Multi-pass membrane protein</topology>
    </subcellularLocation>
</comment>
<evidence type="ECO:0000256" key="5">
    <source>
        <dbReference type="ARBA" id="ARBA00022989"/>
    </source>
</evidence>
<evidence type="ECO:0000259" key="9">
    <source>
        <dbReference type="Pfam" id="PF00909"/>
    </source>
</evidence>
<dbReference type="Proteomes" id="UP001642540">
    <property type="component" value="Unassembled WGS sequence"/>
</dbReference>
<comment type="similarity">
    <text evidence="2">Belongs to the ammonia transporter channel (TC 1.A.11.2) family.</text>
</comment>